<dbReference type="PANTHER" id="PTHR19143">
    <property type="entry name" value="FIBRINOGEN/TENASCIN/ANGIOPOEITIN"/>
    <property type="match status" value="1"/>
</dbReference>
<dbReference type="EnsemblMetazoa" id="SMAR000567-RA">
    <property type="protein sequence ID" value="SMAR000567-PA"/>
    <property type="gene ID" value="SMAR000567"/>
</dbReference>
<evidence type="ECO:0000259" key="2">
    <source>
        <dbReference type="PROSITE" id="PS51406"/>
    </source>
</evidence>
<dbReference type="PhylomeDB" id="T1II75"/>
<dbReference type="STRING" id="126957.T1II75"/>
<evidence type="ECO:0000313" key="3">
    <source>
        <dbReference type="EnsemblMetazoa" id="SMAR000567-PA"/>
    </source>
</evidence>
<dbReference type="InterPro" id="IPR036056">
    <property type="entry name" value="Fibrinogen-like_C"/>
</dbReference>
<protein>
    <recommendedName>
        <fullName evidence="2">Fibrinogen C-terminal domain-containing protein</fullName>
    </recommendedName>
</protein>
<reference evidence="3" key="2">
    <citation type="submission" date="2015-02" db="UniProtKB">
        <authorList>
            <consortium name="EnsemblMetazoa"/>
        </authorList>
    </citation>
    <scope>IDENTIFICATION</scope>
</reference>
<organism evidence="3 4">
    <name type="scientific">Strigamia maritima</name>
    <name type="common">European centipede</name>
    <name type="synonym">Geophilus maritimus</name>
    <dbReference type="NCBI Taxonomy" id="126957"/>
    <lineage>
        <taxon>Eukaryota</taxon>
        <taxon>Metazoa</taxon>
        <taxon>Ecdysozoa</taxon>
        <taxon>Arthropoda</taxon>
        <taxon>Myriapoda</taxon>
        <taxon>Chilopoda</taxon>
        <taxon>Pleurostigmophora</taxon>
        <taxon>Geophilomorpha</taxon>
        <taxon>Linotaeniidae</taxon>
        <taxon>Strigamia</taxon>
    </lineage>
</organism>
<keyword evidence="1" id="KW-0175">Coiled coil</keyword>
<dbReference type="PROSITE" id="PS51406">
    <property type="entry name" value="FIBRINOGEN_C_2"/>
    <property type="match status" value="1"/>
</dbReference>
<dbReference type="Pfam" id="PF00147">
    <property type="entry name" value="Fibrinogen_C"/>
    <property type="match status" value="1"/>
</dbReference>
<dbReference type="GO" id="GO:0005615">
    <property type="term" value="C:extracellular space"/>
    <property type="evidence" value="ECO:0007669"/>
    <property type="project" value="TreeGrafter"/>
</dbReference>
<proteinExistence type="predicted"/>
<dbReference type="InterPro" id="IPR014716">
    <property type="entry name" value="Fibrinogen_a/b/g_C_1"/>
</dbReference>
<dbReference type="AlphaFoldDB" id="T1II75"/>
<sequence length="334" mass="38400">MAQKSEINFESRKSLAFSFVNNGTLIFELQIKTRDIYKPKKRDLSDLSVDLNQFTSSVMIKLEKVDSRINELVDSINEIKINVKKLTENYKNIITTEIQMEEEIENKTNITPNEIEDMLENKTSTQATTNAASTLPSPIPCTSTSIREMHDENTSTTIEDIKCTLESDVIYDDCISATQNNQSGIYKIKWPFSCKPRQVYCDRQWLVIQRRYYGNQPFNKGWQSYKNGFGSSCKDFWIGNQVLHQLTSNNSWSVMVEFWNRNGNLIQSVVYKSFRIASEKKNFALYIDGFQSRNGKDGLSFHNGSQFVTSVAARHLDAKTELRIDIGAQHSHFT</sequence>
<dbReference type="eggNOG" id="KOG2579">
    <property type="taxonomic scope" value="Eukaryota"/>
</dbReference>
<keyword evidence="4" id="KW-1185">Reference proteome</keyword>
<dbReference type="OMA" id="DSMRDNE"/>
<evidence type="ECO:0000313" key="4">
    <source>
        <dbReference type="Proteomes" id="UP000014500"/>
    </source>
</evidence>
<dbReference type="HOGENOM" id="CLU_832410_0_0_1"/>
<feature type="coiled-coil region" evidence="1">
    <location>
        <begin position="62"/>
        <end position="96"/>
    </location>
</feature>
<dbReference type="InterPro" id="IPR002181">
    <property type="entry name" value="Fibrinogen_a/b/g_C_dom"/>
</dbReference>
<dbReference type="Gene3D" id="3.90.215.10">
    <property type="entry name" value="Gamma Fibrinogen, chain A, domain 1"/>
    <property type="match status" value="1"/>
</dbReference>
<feature type="domain" description="Fibrinogen C-terminal" evidence="2">
    <location>
        <begin position="165"/>
        <end position="309"/>
    </location>
</feature>
<dbReference type="EMBL" id="JH430144">
    <property type="status" value="NOT_ANNOTATED_CDS"/>
    <property type="molecule type" value="Genomic_DNA"/>
</dbReference>
<accession>T1II75</accession>
<name>T1II75_STRMM</name>
<evidence type="ECO:0000256" key="1">
    <source>
        <dbReference type="SAM" id="Coils"/>
    </source>
</evidence>
<reference evidence="4" key="1">
    <citation type="submission" date="2011-05" db="EMBL/GenBank/DDBJ databases">
        <authorList>
            <person name="Richards S.R."/>
            <person name="Qu J."/>
            <person name="Jiang H."/>
            <person name="Jhangiani S.N."/>
            <person name="Agravi P."/>
            <person name="Goodspeed R."/>
            <person name="Gross S."/>
            <person name="Mandapat C."/>
            <person name="Jackson L."/>
            <person name="Mathew T."/>
            <person name="Pu L."/>
            <person name="Thornton R."/>
            <person name="Saada N."/>
            <person name="Wilczek-Boney K.B."/>
            <person name="Lee S."/>
            <person name="Kovar C."/>
            <person name="Wu Y."/>
            <person name="Scherer S.E."/>
            <person name="Worley K.C."/>
            <person name="Muzny D.M."/>
            <person name="Gibbs R."/>
        </authorList>
    </citation>
    <scope>NUCLEOTIDE SEQUENCE</scope>
    <source>
        <strain evidence="4">Brora</strain>
    </source>
</reference>
<dbReference type="SUPFAM" id="SSF56496">
    <property type="entry name" value="Fibrinogen C-terminal domain-like"/>
    <property type="match status" value="1"/>
</dbReference>
<dbReference type="Proteomes" id="UP000014500">
    <property type="component" value="Unassembled WGS sequence"/>
</dbReference>
<dbReference type="SMART" id="SM00186">
    <property type="entry name" value="FBG"/>
    <property type="match status" value="1"/>
</dbReference>
<dbReference type="InterPro" id="IPR050373">
    <property type="entry name" value="Fibrinogen_C-term_domain"/>
</dbReference>